<name>A0A2P5A8V2_PARAD</name>
<sequence>MSNKQSCTEQCDGDCNIVATFSEIILSENLVEMTQLNFTYSGKEYLDRSFSPSIVVIKSIICPEAVWNSTCISTDSRIRLREKESSLALLYHISEKSYLIK</sequence>
<organism evidence="1 2">
    <name type="scientific">Parasponia andersonii</name>
    <name type="common">Sponia andersonii</name>
    <dbReference type="NCBI Taxonomy" id="3476"/>
    <lineage>
        <taxon>Eukaryota</taxon>
        <taxon>Viridiplantae</taxon>
        <taxon>Streptophyta</taxon>
        <taxon>Embryophyta</taxon>
        <taxon>Tracheophyta</taxon>
        <taxon>Spermatophyta</taxon>
        <taxon>Magnoliopsida</taxon>
        <taxon>eudicotyledons</taxon>
        <taxon>Gunneridae</taxon>
        <taxon>Pentapetalae</taxon>
        <taxon>rosids</taxon>
        <taxon>fabids</taxon>
        <taxon>Rosales</taxon>
        <taxon>Cannabaceae</taxon>
        <taxon>Parasponia</taxon>
    </lineage>
</organism>
<protein>
    <submittedName>
        <fullName evidence="1">Uncharacterized protein</fullName>
    </submittedName>
</protein>
<accession>A0A2P5A8V2</accession>
<dbReference type="OrthoDB" id="10315615at2759"/>
<dbReference type="EMBL" id="JXTB01000765">
    <property type="protein sequence ID" value="PON32971.1"/>
    <property type="molecule type" value="Genomic_DNA"/>
</dbReference>
<evidence type="ECO:0000313" key="2">
    <source>
        <dbReference type="Proteomes" id="UP000237105"/>
    </source>
</evidence>
<comment type="caution">
    <text evidence="1">The sequence shown here is derived from an EMBL/GenBank/DDBJ whole genome shotgun (WGS) entry which is preliminary data.</text>
</comment>
<gene>
    <name evidence="1" type="ORF">PanWU01x14_356520</name>
</gene>
<dbReference type="Proteomes" id="UP000237105">
    <property type="component" value="Unassembled WGS sequence"/>
</dbReference>
<keyword evidence="2" id="KW-1185">Reference proteome</keyword>
<dbReference type="AlphaFoldDB" id="A0A2P5A8V2"/>
<evidence type="ECO:0000313" key="1">
    <source>
        <dbReference type="EMBL" id="PON32971.1"/>
    </source>
</evidence>
<reference evidence="2" key="1">
    <citation type="submission" date="2016-06" db="EMBL/GenBank/DDBJ databases">
        <title>Parallel loss of symbiosis genes in relatives of nitrogen-fixing non-legume Parasponia.</title>
        <authorList>
            <person name="Van Velzen R."/>
            <person name="Holmer R."/>
            <person name="Bu F."/>
            <person name="Rutten L."/>
            <person name="Van Zeijl A."/>
            <person name="Liu W."/>
            <person name="Santuari L."/>
            <person name="Cao Q."/>
            <person name="Sharma T."/>
            <person name="Shen D."/>
            <person name="Roswanjaya Y."/>
            <person name="Wardhani T."/>
            <person name="Kalhor M.S."/>
            <person name="Jansen J."/>
            <person name="Van den Hoogen J."/>
            <person name="Gungor B."/>
            <person name="Hartog M."/>
            <person name="Hontelez J."/>
            <person name="Verver J."/>
            <person name="Yang W.-C."/>
            <person name="Schijlen E."/>
            <person name="Repin R."/>
            <person name="Schilthuizen M."/>
            <person name="Schranz E."/>
            <person name="Heidstra R."/>
            <person name="Miyata K."/>
            <person name="Fedorova E."/>
            <person name="Kohlen W."/>
            <person name="Bisseling T."/>
            <person name="Smit S."/>
            <person name="Geurts R."/>
        </authorList>
    </citation>
    <scope>NUCLEOTIDE SEQUENCE [LARGE SCALE GENOMIC DNA]</scope>
    <source>
        <strain evidence="2">cv. WU1-14</strain>
    </source>
</reference>
<proteinExistence type="predicted"/>